<keyword evidence="3" id="KW-1185">Reference proteome</keyword>
<gene>
    <name evidence="2" type="ORF">MPIPNATIZW_LOCUS18583</name>
</gene>
<organism evidence="2 3">
    <name type="scientific">Pipistrellus nathusii</name>
    <name type="common">Nathusius' pipistrelle</name>
    <dbReference type="NCBI Taxonomy" id="59473"/>
    <lineage>
        <taxon>Eukaryota</taxon>
        <taxon>Metazoa</taxon>
        <taxon>Chordata</taxon>
        <taxon>Craniata</taxon>
        <taxon>Vertebrata</taxon>
        <taxon>Euteleostomi</taxon>
        <taxon>Mammalia</taxon>
        <taxon>Eutheria</taxon>
        <taxon>Laurasiatheria</taxon>
        <taxon>Chiroptera</taxon>
        <taxon>Yangochiroptera</taxon>
        <taxon>Vespertilionidae</taxon>
        <taxon>Pipistrellus</taxon>
    </lineage>
</organism>
<reference evidence="2" key="1">
    <citation type="submission" date="2023-12" db="EMBL/GenBank/DDBJ databases">
        <authorList>
            <person name="Brown T."/>
        </authorList>
    </citation>
    <scope>NUCLEOTIDE SEQUENCE</scope>
</reference>
<accession>A0ABP0AMJ2</accession>
<keyword evidence="1" id="KW-1133">Transmembrane helix</keyword>
<name>A0ABP0AMJ2_PIPNA</name>
<evidence type="ECO:0000313" key="3">
    <source>
        <dbReference type="Proteomes" id="UP001314169"/>
    </source>
</evidence>
<feature type="transmembrane region" description="Helical" evidence="1">
    <location>
        <begin position="62"/>
        <end position="81"/>
    </location>
</feature>
<evidence type="ECO:0000313" key="2">
    <source>
        <dbReference type="EMBL" id="CAK6450277.1"/>
    </source>
</evidence>
<protein>
    <submittedName>
        <fullName evidence="2">Uncharacterized protein</fullName>
    </submittedName>
</protein>
<dbReference type="Proteomes" id="UP001314169">
    <property type="component" value="Chromosome X"/>
</dbReference>
<sequence>MFHGIIKLKPQVGLLLKSRIKSPSTLSTMQMLTTVLLPLTDARTLPNTETITSFLKKIKIKFINIFLYYLTYMCISKAYFLTGVESQIAQSLLHLNTLVLTCRVKLSPIC</sequence>
<keyword evidence="1" id="KW-0472">Membrane</keyword>
<evidence type="ECO:0000256" key="1">
    <source>
        <dbReference type="SAM" id="Phobius"/>
    </source>
</evidence>
<dbReference type="EMBL" id="OY882879">
    <property type="protein sequence ID" value="CAK6450277.1"/>
    <property type="molecule type" value="Genomic_DNA"/>
</dbReference>
<keyword evidence="1" id="KW-0812">Transmembrane</keyword>
<proteinExistence type="predicted"/>